<dbReference type="RefSeq" id="WP_053010091.1">
    <property type="nucleotide sequence ID" value="NZ_CWJI01000013.1"/>
</dbReference>
<dbReference type="Proteomes" id="UP000043316">
    <property type="component" value="Unassembled WGS sequence"/>
</dbReference>
<evidence type="ECO:0000313" key="1">
    <source>
        <dbReference type="EMBL" id="CRY56386.1"/>
    </source>
</evidence>
<protein>
    <submittedName>
        <fullName evidence="1">2-keto-3-deoxy-galactonokinase</fullName>
    </submittedName>
</protein>
<dbReference type="Gene3D" id="3.30.420.300">
    <property type="entry name" value="2-keto-3-deoxy-galactonokinase, substrate binding domain"/>
    <property type="match status" value="1"/>
</dbReference>
<evidence type="ECO:0000313" key="2">
    <source>
        <dbReference type="Proteomes" id="UP000043316"/>
    </source>
</evidence>
<name>A0A0H5MH36_YERIN</name>
<dbReference type="Gene3D" id="3.30.420.310">
    <property type="entry name" value="2-keto-3-deoxy-galactonokinase, C-terminal domain"/>
    <property type="match status" value="1"/>
</dbReference>
<keyword evidence="1" id="KW-0808">Transferase</keyword>
<proteinExistence type="predicted"/>
<dbReference type="GO" id="GO:0034194">
    <property type="term" value="P:D-galactonate catabolic process"/>
    <property type="evidence" value="ECO:0007669"/>
    <property type="project" value="InterPro"/>
</dbReference>
<organism evidence="1 2">
    <name type="scientific">Yersinia intermedia</name>
    <dbReference type="NCBI Taxonomy" id="631"/>
    <lineage>
        <taxon>Bacteria</taxon>
        <taxon>Pseudomonadati</taxon>
        <taxon>Pseudomonadota</taxon>
        <taxon>Gammaproteobacteria</taxon>
        <taxon>Enterobacterales</taxon>
        <taxon>Yersiniaceae</taxon>
        <taxon>Yersinia</taxon>
    </lineage>
</organism>
<accession>A0A0H5MH36</accession>
<dbReference type="EMBL" id="CWJI01000013">
    <property type="protein sequence ID" value="CRY56386.1"/>
    <property type="molecule type" value="Genomic_DNA"/>
</dbReference>
<dbReference type="GO" id="GO:0008671">
    <property type="term" value="F:2-dehydro-3-deoxygalactonokinase activity"/>
    <property type="evidence" value="ECO:0007669"/>
    <property type="project" value="InterPro"/>
</dbReference>
<dbReference type="InterPro" id="IPR007729">
    <property type="entry name" value="DGOK"/>
</dbReference>
<keyword evidence="1" id="KW-0418">Kinase</keyword>
<dbReference type="Pfam" id="PF05035">
    <property type="entry name" value="DGOK"/>
    <property type="match status" value="1"/>
</dbReference>
<gene>
    <name evidence="1" type="ORF">ERS008476_03427</name>
</gene>
<reference evidence="2" key="1">
    <citation type="submission" date="2015-03" db="EMBL/GenBank/DDBJ databases">
        <authorList>
            <consortium name="Pathogen Informatics"/>
        </authorList>
    </citation>
    <scope>NUCLEOTIDE SEQUENCE [LARGE SCALE GENOMIC DNA]</scope>
    <source>
        <strain evidence="2">R148</strain>
    </source>
</reference>
<dbReference type="CDD" id="cd24012">
    <property type="entry name" value="ASKHA_NBD_KDGal-kinase"/>
    <property type="match status" value="1"/>
</dbReference>
<dbReference type="InterPro" id="IPR042258">
    <property type="entry name" value="DGOK_N"/>
</dbReference>
<dbReference type="AlphaFoldDB" id="A0A0H5MH36"/>
<dbReference type="InterPro" id="IPR042257">
    <property type="entry name" value="DGOK_C"/>
</dbReference>
<sequence length="339" mass="37358">MYIIIDCGSTNTRLYLVDQEKVKDKYEVAIGVNSTVSNGNNQQLKLTLTEAIKSLLNQNKLSLHDVDFAIASGMITSNLGLLEVPHLIAPVNINDFAQHTCEVEGNKVLPIDLPIIFIPGVKNDIGEATWDNIRKIDLMRGEETQAIGVISSMSLTLPATIVELGSTTKLIHINKEGAIAGSITSLSGQVYAAVRKETFINSSMIDSDSNTQDFYSTDILKYAYECVSKAGLLRSLLFTRFIQFSLSTTAAERKFYCESTIAADDMKLFDEAEEQGFSLTGDIIFIGNSKRCKIYQGMLKETKAIKNNIISITNPEEIAMLGIKGACYIAKNYTHEHCI</sequence>